<comment type="caution">
    <text evidence="2">The sequence shown here is derived from an EMBL/GenBank/DDBJ whole genome shotgun (WGS) entry which is preliminary data.</text>
</comment>
<organism evidence="2">
    <name type="scientific">marine sediment metagenome</name>
    <dbReference type="NCBI Taxonomy" id="412755"/>
    <lineage>
        <taxon>unclassified sequences</taxon>
        <taxon>metagenomes</taxon>
        <taxon>ecological metagenomes</taxon>
    </lineage>
</organism>
<feature type="non-terminal residue" evidence="2">
    <location>
        <position position="113"/>
    </location>
</feature>
<dbReference type="AlphaFoldDB" id="A0A0F9FLH3"/>
<gene>
    <name evidence="2" type="ORF">LCGC14_2015780</name>
</gene>
<dbReference type="GO" id="GO:0050135">
    <property type="term" value="F:NADP+ nucleosidase activity"/>
    <property type="evidence" value="ECO:0007669"/>
    <property type="project" value="InterPro"/>
</dbReference>
<dbReference type="Pfam" id="PF10137">
    <property type="entry name" value="CAP12-PCTIR_TIR"/>
    <property type="match status" value="1"/>
</dbReference>
<reference evidence="2" key="1">
    <citation type="journal article" date="2015" name="Nature">
        <title>Complex archaea that bridge the gap between prokaryotes and eukaryotes.</title>
        <authorList>
            <person name="Spang A."/>
            <person name="Saw J.H."/>
            <person name="Jorgensen S.L."/>
            <person name="Zaremba-Niedzwiedzka K."/>
            <person name="Martijn J."/>
            <person name="Lind A.E."/>
            <person name="van Eijk R."/>
            <person name="Schleper C."/>
            <person name="Guy L."/>
            <person name="Ettema T.J."/>
        </authorList>
    </citation>
    <scope>NUCLEOTIDE SEQUENCE</scope>
</reference>
<name>A0A0F9FLH3_9ZZZZ</name>
<sequence length="113" mass="12818">MSEYNERDIFVIHGRNLHIRDSIFEFLISLGLHPISFEEAKQKTGKGSPYILEILEEAISVQVTIIALFTPDDIAYLNPIFHRASDSEKDKKPMGQSRQNVIFETGMALAINP</sequence>
<dbReference type="EMBL" id="LAZR01023199">
    <property type="protein sequence ID" value="KKL79346.1"/>
    <property type="molecule type" value="Genomic_DNA"/>
</dbReference>
<evidence type="ECO:0000313" key="2">
    <source>
        <dbReference type="EMBL" id="KKL79346.1"/>
    </source>
</evidence>
<evidence type="ECO:0000259" key="1">
    <source>
        <dbReference type="Pfam" id="PF10137"/>
    </source>
</evidence>
<proteinExistence type="predicted"/>
<accession>A0A0F9FLH3</accession>
<protein>
    <recommendedName>
        <fullName evidence="1">CD-NTase-associated protein 12/Pycsar effector protein TIR domain-containing protein</fullName>
    </recommendedName>
</protein>
<feature type="domain" description="CD-NTase-associated protein 12/Pycsar effector protein TIR" evidence="1">
    <location>
        <begin position="9"/>
        <end position="110"/>
    </location>
</feature>
<dbReference type="InterPro" id="IPR019302">
    <property type="entry name" value="CAP12/PCTIR_TIR_dom"/>
</dbReference>